<evidence type="ECO:0000313" key="2">
    <source>
        <dbReference type="Proteomes" id="UP001558613"/>
    </source>
</evidence>
<reference evidence="1 2" key="1">
    <citation type="submission" date="2023-09" db="EMBL/GenBank/DDBJ databases">
        <authorList>
            <person name="Wang M."/>
        </authorList>
    </citation>
    <scope>NUCLEOTIDE SEQUENCE [LARGE SCALE GENOMIC DNA]</scope>
    <source>
        <strain evidence="1">GT-2023</strain>
        <tissue evidence="1">Liver</tissue>
    </source>
</reference>
<organism evidence="1 2">
    <name type="scientific">Cirrhinus molitorella</name>
    <name type="common">mud carp</name>
    <dbReference type="NCBI Taxonomy" id="172907"/>
    <lineage>
        <taxon>Eukaryota</taxon>
        <taxon>Metazoa</taxon>
        <taxon>Chordata</taxon>
        <taxon>Craniata</taxon>
        <taxon>Vertebrata</taxon>
        <taxon>Euteleostomi</taxon>
        <taxon>Actinopterygii</taxon>
        <taxon>Neopterygii</taxon>
        <taxon>Teleostei</taxon>
        <taxon>Ostariophysi</taxon>
        <taxon>Cypriniformes</taxon>
        <taxon>Cyprinidae</taxon>
        <taxon>Labeoninae</taxon>
        <taxon>Labeonini</taxon>
        <taxon>Cirrhinus</taxon>
    </lineage>
</organism>
<dbReference type="EMBL" id="JAYMGO010000012">
    <property type="protein sequence ID" value="KAL1264762.1"/>
    <property type="molecule type" value="Genomic_DNA"/>
</dbReference>
<evidence type="ECO:0000313" key="1">
    <source>
        <dbReference type="EMBL" id="KAL1264762.1"/>
    </source>
</evidence>
<dbReference type="Proteomes" id="UP001558613">
    <property type="component" value="Unassembled WGS sequence"/>
</dbReference>
<protein>
    <submittedName>
        <fullName evidence="1">Uncharacterized protein</fullName>
    </submittedName>
</protein>
<comment type="caution">
    <text evidence="1">The sequence shown here is derived from an EMBL/GenBank/DDBJ whole genome shotgun (WGS) entry which is preliminary data.</text>
</comment>
<sequence>MRGDPQEEIRDYSLLIRVHGQGITRLRSAAFICSLKSLSKPSSHSIPSLNLNSCMASPGGAAGIISHTEVISAMCSDAESSLNFKAPSESDGRKAGWSRAVKYIHSHYKQQQRAQ</sequence>
<accession>A0ABR3MKH1</accession>
<gene>
    <name evidence="1" type="ORF">QQF64_005117</name>
</gene>
<keyword evidence="2" id="KW-1185">Reference proteome</keyword>
<proteinExistence type="predicted"/>
<name>A0ABR3MKH1_9TELE</name>